<dbReference type="STRING" id="498211.CJA_1153"/>
<reference evidence="1 2" key="1">
    <citation type="journal article" date="2008" name="J. Bacteriol.">
        <title>Insights into plant cell wall degradation from the genome sequence of the soil bacterium Cellvibrio japonicus.</title>
        <authorList>
            <person name="Deboy R.T."/>
            <person name="Mongodin E.F."/>
            <person name="Fouts D.E."/>
            <person name="Tailford L.E."/>
            <person name="Khouri H."/>
            <person name="Emerson J.B."/>
            <person name="Mohamoud Y."/>
            <person name="Watkins K."/>
            <person name="Henrissat B."/>
            <person name="Gilbert H.J."/>
            <person name="Nelson K.E."/>
        </authorList>
    </citation>
    <scope>NUCLEOTIDE SEQUENCE [LARGE SCALE GENOMIC DNA]</scope>
    <source>
        <strain evidence="1 2">Ueda107</strain>
    </source>
</reference>
<organism evidence="1 2">
    <name type="scientific">Cellvibrio japonicus (strain Ueda107)</name>
    <name type="common">Pseudomonas fluorescens subsp. cellulosa</name>
    <dbReference type="NCBI Taxonomy" id="498211"/>
    <lineage>
        <taxon>Bacteria</taxon>
        <taxon>Pseudomonadati</taxon>
        <taxon>Pseudomonadota</taxon>
        <taxon>Gammaproteobacteria</taxon>
        <taxon>Cellvibrionales</taxon>
        <taxon>Cellvibrionaceae</taxon>
        <taxon>Cellvibrio</taxon>
    </lineage>
</organism>
<name>B3PBT9_CELJU</name>
<accession>B3PBT9</accession>
<dbReference type="eggNOG" id="COG0834">
    <property type="taxonomic scope" value="Bacteria"/>
</dbReference>
<dbReference type="KEGG" id="cja:CJA_1153"/>
<proteinExistence type="predicted"/>
<dbReference type="EMBL" id="CP000934">
    <property type="protein sequence ID" value="ACE82635.1"/>
    <property type="molecule type" value="Genomic_DNA"/>
</dbReference>
<evidence type="ECO:0000313" key="1">
    <source>
        <dbReference type="EMBL" id="ACE82635.1"/>
    </source>
</evidence>
<evidence type="ECO:0000313" key="2">
    <source>
        <dbReference type="Proteomes" id="UP000001036"/>
    </source>
</evidence>
<keyword evidence="2" id="KW-1185">Reference proteome</keyword>
<dbReference type="Proteomes" id="UP000001036">
    <property type="component" value="Chromosome"/>
</dbReference>
<dbReference type="HOGENOM" id="CLU_066015_1_0_6"/>
<sequence length="323" mass="37937">MFQLSYAMAMRSSQSSFHRRTDCKARWSRGWLLLSLCLVLPLRAEESVLTIDVKAVNQERQEGYYIDLLKRVLEASKAPHETIQYRFADYQFAQLRWVTELSRESPHNNGVLWTMTTQQREQMLRPIRKPLFEGLIGQRVLVIRRVDREKFARINTLEQLRELTAGQGVQWPDLDIFRANDLPVIEGNGKEQLYKMLAAKRFDYFPRGVMEIVSEQTLLDQYDLIVEPRLIISYPAAIYFFVNKHNHTLAQRLERGWEVMQASGEFQRFFYSHERVVHALRFLQSGQHHPIYLHNPLAPPGLQVKPLKDWLAPGRPWPKPAKP</sequence>
<dbReference type="SUPFAM" id="SSF53850">
    <property type="entry name" value="Periplasmic binding protein-like II"/>
    <property type="match status" value="1"/>
</dbReference>
<evidence type="ECO:0008006" key="3">
    <source>
        <dbReference type="Google" id="ProtNLM"/>
    </source>
</evidence>
<protein>
    <recommendedName>
        <fullName evidence="3">Solute-binding protein family 3/N-terminal domain-containing protein</fullName>
    </recommendedName>
</protein>
<gene>
    <name evidence="1" type="ordered locus">CJA_1153</name>
</gene>
<dbReference type="AlphaFoldDB" id="B3PBT9"/>